<evidence type="ECO:0000256" key="19">
    <source>
        <dbReference type="ARBA" id="ARBA00044770"/>
    </source>
</evidence>
<evidence type="ECO:0000256" key="17">
    <source>
        <dbReference type="ARBA" id="ARBA00041185"/>
    </source>
</evidence>
<proteinExistence type="inferred from homology"/>
<keyword evidence="13" id="KW-0961">Cell wall biogenesis/degradation</keyword>
<evidence type="ECO:0000256" key="13">
    <source>
        <dbReference type="ARBA" id="ARBA00023316"/>
    </source>
</evidence>
<evidence type="ECO:0000256" key="4">
    <source>
        <dbReference type="ARBA" id="ARBA00022618"/>
    </source>
</evidence>
<name>A0A1F8C344_9BACT</name>
<evidence type="ECO:0000256" key="6">
    <source>
        <dbReference type="ARBA" id="ARBA00022679"/>
    </source>
</evidence>
<evidence type="ECO:0000256" key="2">
    <source>
        <dbReference type="ARBA" id="ARBA00004752"/>
    </source>
</evidence>
<dbReference type="NCBIfam" id="TIGR02614">
    <property type="entry name" value="ftsW"/>
    <property type="match status" value="1"/>
</dbReference>
<dbReference type="EC" id="2.4.99.28" evidence="19"/>
<dbReference type="GO" id="GO:0071555">
    <property type="term" value="P:cell wall organization"/>
    <property type="evidence" value="ECO:0007669"/>
    <property type="project" value="UniProtKB-KW"/>
</dbReference>
<accession>A0A1F8C344</accession>
<keyword evidence="8" id="KW-0133">Cell shape</keyword>
<evidence type="ECO:0000256" key="14">
    <source>
        <dbReference type="ARBA" id="ARBA00032370"/>
    </source>
</evidence>
<evidence type="ECO:0000256" key="18">
    <source>
        <dbReference type="ARBA" id="ARBA00041418"/>
    </source>
</evidence>
<dbReference type="AlphaFoldDB" id="A0A1F8C344"/>
<keyword evidence="3" id="KW-1003">Cell membrane</keyword>
<evidence type="ECO:0000256" key="11">
    <source>
        <dbReference type="ARBA" id="ARBA00023136"/>
    </source>
</evidence>
<comment type="caution">
    <text evidence="21">The sequence shown here is derived from an EMBL/GenBank/DDBJ whole genome shotgun (WGS) entry which is preliminary data.</text>
</comment>
<evidence type="ECO:0000256" key="15">
    <source>
        <dbReference type="ARBA" id="ARBA00033270"/>
    </source>
</evidence>
<evidence type="ECO:0000256" key="10">
    <source>
        <dbReference type="ARBA" id="ARBA00022989"/>
    </source>
</evidence>
<keyword evidence="11" id="KW-0472">Membrane</keyword>
<sequence>MKARKTQADKALFGLVLVLTLLGILAVADVSAPQALAVFGDSFYFARQQLVWAGLGLVALIVSSNIHYSFWKRLALPFFAVSVALLIMVLLPGLGSKLLGARRWLVLGPINFQPAEVIKLSLALYLAKVADQEKRTLAYIIPIGVVAALIMAQPDLGTTLIVSSIGLVQIFVAGVSLLHLAGAVAAGGVMSTILVLFSDYRRQRLLTFLKSSTDPLGSSYHIRQILIALGSGGIFGVGLGQSRQKYLFLPEVATDSVFAVVAEEVGFIGATVLIILLAVLTIKIIKIALAAPDRFSAVFTAGVAAWMGGQIFLNIGSMVALVPLTGVPLPFFSYGGSSLLAILFTMGVVINISKARK</sequence>
<dbReference type="GO" id="GO:0051301">
    <property type="term" value="P:cell division"/>
    <property type="evidence" value="ECO:0007669"/>
    <property type="project" value="UniProtKB-KW"/>
</dbReference>
<evidence type="ECO:0000256" key="5">
    <source>
        <dbReference type="ARBA" id="ARBA00022676"/>
    </source>
</evidence>
<dbReference type="EMBL" id="MGHL01000002">
    <property type="protein sequence ID" value="OGM70736.1"/>
    <property type="molecule type" value="Genomic_DNA"/>
</dbReference>
<evidence type="ECO:0000313" key="22">
    <source>
        <dbReference type="Proteomes" id="UP000178429"/>
    </source>
</evidence>
<evidence type="ECO:0000256" key="7">
    <source>
        <dbReference type="ARBA" id="ARBA00022692"/>
    </source>
</evidence>
<dbReference type="GO" id="GO:0008360">
    <property type="term" value="P:regulation of cell shape"/>
    <property type="evidence" value="ECO:0007669"/>
    <property type="project" value="UniProtKB-KW"/>
</dbReference>
<dbReference type="GO" id="GO:0008955">
    <property type="term" value="F:peptidoglycan glycosyltransferase activity"/>
    <property type="evidence" value="ECO:0007669"/>
    <property type="project" value="UniProtKB-EC"/>
</dbReference>
<keyword evidence="9" id="KW-0573">Peptidoglycan synthesis</keyword>
<comment type="subcellular location">
    <subcellularLocation>
        <location evidence="1">Cell membrane</location>
        <topology evidence="1">Multi-pass membrane protein</topology>
    </subcellularLocation>
</comment>
<evidence type="ECO:0000256" key="3">
    <source>
        <dbReference type="ARBA" id="ARBA00022475"/>
    </source>
</evidence>
<keyword evidence="12" id="KW-0131">Cell cycle</keyword>
<dbReference type="STRING" id="1802525.A2975_02495"/>
<evidence type="ECO:0000256" key="20">
    <source>
        <dbReference type="ARBA" id="ARBA00049902"/>
    </source>
</evidence>
<dbReference type="GO" id="GO:0009252">
    <property type="term" value="P:peptidoglycan biosynthetic process"/>
    <property type="evidence" value="ECO:0007669"/>
    <property type="project" value="UniProtKB-KW"/>
</dbReference>
<dbReference type="PANTHER" id="PTHR30474:SF2">
    <property type="entry name" value="PEPTIDOGLYCAN GLYCOSYLTRANSFERASE FTSW-RELATED"/>
    <property type="match status" value="1"/>
</dbReference>
<dbReference type="GO" id="GO:0015648">
    <property type="term" value="F:lipid-linked peptidoglycan transporter activity"/>
    <property type="evidence" value="ECO:0007669"/>
    <property type="project" value="TreeGrafter"/>
</dbReference>
<organism evidence="21 22">
    <name type="scientific">Candidatus Woesebacteria bacterium RIFCSPLOWO2_01_FULL_44_14</name>
    <dbReference type="NCBI Taxonomy" id="1802525"/>
    <lineage>
        <taxon>Bacteria</taxon>
        <taxon>Candidatus Woeseibacteriota</taxon>
    </lineage>
</organism>
<evidence type="ECO:0000256" key="9">
    <source>
        <dbReference type="ARBA" id="ARBA00022984"/>
    </source>
</evidence>
<dbReference type="InterPro" id="IPR013437">
    <property type="entry name" value="FtsW"/>
</dbReference>
<evidence type="ECO:0000256" key="1">
    <source>
        <dbReference type="ARBA" id="ARBA00004651"/>
    </source>
</evidence>
<dbReference type="Pfam" id="PF01098">
    <property type="entry name" value="FTSW_RODA_SPOVE"/>
    <property type="match status" value="1"/>
</dbReference>
<dbReference type="GO" id="GO:0005886">
    <property type="term" value="C:plasma membrane"/>
    <property type="evidence" value="ECO:0007669"/>
    <property type="project" value="UniProtKB-SubCell"/>
</dbReference>
<evidence type="ECO:0000256" key="12">
    <source>
        <dbReference type="ARBA" id="ARBA00023306"/>
    </source>
</evidence>
<dbReference type="GO" id="GO:0032153">
    <property type="term" value="C:cell division site"/>
    <property type="evidence" value="ECO:0007669"/>
    <property type="project" value="TreeGrafter"/>
</dbReference>
<keyword evidence="7" id="KW-0812">Transmembrane</keyword>
<protein>
    <recommendedName>
        <fullName evidence="17">Probable peptidoglycan glycosyltransferase FtsW</fullName>
        <ecNumber evidence="19">2.4.99.28</ecNumber>
    </recommendedName>
    <alternativeName>
        <fullName evidence="18">Cell division protein FtsW</fullName>
    </alternativeName>
    <alternativeName>
        <fullName evidence="15">Cell wall polymerase</fullName>
    </alternativeName>
    <alternativeName>
        <fullName evidence="14">Peptidoglycan polymerase</fullName>
    </alternativeName>
</protein>
<evidence type="ECO:0000256" key="8">
    <source>
        <dbReference type="ARBA" id="ARBA00022960"/>
    </source>
</evidence>
<dbReference type="InterPro" id="IPR001182">
    <property type="entry name" value="FtsW/RodA"/>
</dbReference>
<comment type="similarity">
    <text evidence="16">Belongs to the SEDS family. FtsW subfamily.</text>
</comment>
<comment type="catalytic activity">
    <reaction evidence="20">
        <text>[GlcNAc-(1-&gt;4)-Mur2Ac(oyl-L-Ala-gamma-D-Glu-L-Lys-D-Ala-D-Ala)](n)-di-trans,octa-cis-undecaprenyl diphosphate + beta-D-GlcNAc-(1-&gt;4)-Mur2Ac(oyl-L-Ala-gamma-D-Glu-L-Lys-D-Ala-D-Ala)-di-trans,octa-cis-undecaprenyl diphosphate = [GlcNAc-(1-&gt;4)-Mur2Ac(oyl-L-Ala-gamma-D-Glu-L-Lys-D-Ala-D-Ala)](n+1)-di-trans,octa-cis-undecaprenyl diphosphate + di-trans,octa-cis-undecaprenyl diphosphate + H(+)</text>
        <dbReference type="Rhea" id="RHEA:23708"/>
        <dbReference type="Rhea" id="RHEA-COMP:9602"/>
        <dbReference type="Rhea" id="RHEA-COMP:9603"/>
        <dbReference type="ChEBI" id="CHEBI:15378"/>
        <dbReference type="ChEBI" id="CHEBI:58405"/>
        <dbReference type="ChEBI" id="CHEBI:60033"/>
        <dbReference type="ChEBI" id="CHEBI:78435"/>
        <dbReference type="EC" id="2.4.99.28"/>
    </reaction>
</comment>
<reference evidence="21 22" key="1">
    <citation type="journal article" date="2016" name="Nat. Commun.">
        <title>Thousands of microbial genomes shed light on interconnected biogeochemical processes in an aquifer system.</title>
        <authorList>
            <person name="Anantharaman K."/>
            <person name="Brown C.T."/>
            <person name="Hug L.A."/>
            <person name="Sharon I."/>
            <person name="Castelle C.J."/>
            <person name="Probst A.J."/>
            <person name="Thomas B.C."/>
            <person name="Singh A."/>
            <person name="Wilkins M.J."/>
            <person name="Karaoz U."/>
            <person name="Brodie E.L."/>
            <person name="Williams K.H."/>
            <person name="Hubbard S.S."/>
            <person name="Banfield J.F."/>
        </authorList>
    </citation>
    <scope>NUCLEOTIDE SEQUENCE [LARGE SCALE GENOMIC DNA]</scope>
</reference>
<keyword evidence="4 21" id="KW-0132">Cell division</keyword>
<evidence type="ECO:0000256" key="16">
    <source>
        <dbReference type="ARBA" id="ARBA00038053"/>
    </source>
</evidence>
<dbReference type="Proteomes" id="UP000178429">
    <property type="component" value="Unassembled WGS sequence"/>
</dbReference>
<evidence type="ECO:0000313" key="21">
    <source>
        <dbReference type="EMBL" id="OGM70736.1"/>
    </source>
</evidence>
<keyword evidence="6" id="KW-0808">Transferase</keyword>
<dbReference type="PANTHER" id="PTHR30474">
    <property type="entry name" value="CELL CYCLE PROTEIN"/>
    <property type="match status" value="1"/>
</dbReference>
<comment type="pathway">
    <text evidence="2">Cell wall biogenesis; peptidoglycan biosynthesis.</text>
</comment>
<gene>
    <name evidence="21" type="ORF">A2975_02495</name>
</gene>
<keyword evidence="5" id="KW-0328">Glycosyltransferase</keyword>
<keyword evidence="10" id="KW-1133">Transmembrane helix</keyword>